<proteinExistence type="predicted"/>
<evidence type="ECO:0000313" key="4">
    <source>
        <dbReference type="Proteomes" id="UP000543642"/>
    </source>
</evidence>
<evidence type="ECO:0000313" key="3">
    <source>
        <dbReference type="EMBL" id="MBB5264845.1"/>
    </source>
</evidence>
<dbReference type="Pfam" id="PF08530">
    <property type="entry name" value="PepX_C"/>
    <property type="match status" value="1"/>
</dbReference>
<dbReference type="SMART" id="SM00939">
    <property type="entry name" value="PepX_C"/>
    <property type="match status" value="1"/>
</dbReference>
<dbReference type="Pfam" id="PF02129">
    <property type="entry name" value="Peptidase_S15"/>
    <property type="match status" value="1"/>
</dbReference>
<protein>
    <recommendedName>
        <fullName evidence="2">Xaa-Pro dipeptidyl-peptidase C-terminal domain-containing protein</fullName>
    </recommendedName>
</protein>
<dbReference type="PANTHER" id="PTHR43056:SF10">
    <property type="entry name" value="COCE_NOND FAMILY, PUTATIVE (AFU_ORTHOLOGUE AFUA_7G00600)-RELATED"/>
    <property type="match status" value="1"/>
</dbReference>
<evidence type="ECO:0000256" key="1">
    <source>
        <dbReference type="ARBA" id="ARBA00022801"/>
    </source>
</evidence>
<dbReference type="SUPFAM" id="SSF49785">
    <property type="entry name" value="Galactose-binding domain-like"/>
    <property type="match status" value="1"/>
</dbReference>
<dbReference type="RefSeq" id="WP_183773842.1">
    <property type="nucleotide sequence ID" value="NZ_JACHFW010000007.1"/>
</dbReference>
<comment type="caution">
    <text evidence="3">The sequence shown here is derived from an EMBL/GenBank/DDBJ whole genome shotgun (WGS) entry which is preliminary data.</text>
</comment>
<accession>A0A7W8HBT4</accession>
<dbReference type="InterPro" id="IPR050585">
    <property type="entry name" value="Xaa-Pro_dipeptidyl-ppase/CocE"/>
</dbReference>
<dbReference type="Gene3D" id="2.60.120.260">
    <property type="entry name" value="Galactose-binding domain-like"/>
    <property type="match status" value="1"/>
</dbReference>
<dbReference type="InterPro" id="IPR005674">
    <property type="entry name" value="CocE/Ser_esterase"/>
</dbReference>
<keyword evidence="4" id="KW-1185">Reference proteome</keyword>
<gene>
    <name evidence="3" type="ORF">HNP82_001984</name>
</gene>
<dbReference type="AlphaFoldDB" id="A0A7W8HBT4"/>
<dbReference type="GO" id="GO:0008239">
    <property type="term" value="F:dipeptidyl-peptidase activity"/>
    <property type="evidence" value="ECO:0007669"/>
    <property type="project" value="InterPro"/>
</dbReference>
<sequence length="730" mass="81859">MRGIFLDGCVTGLDYRTQTYSGQLDARGYFEYEDGESILFSIGGFVIGSCPAKEWITPLDFVAESVGRHLTVSHYQVVNIARFLISLGKVDESVRAAVNTVRYDIQFVQETESFEKDPVITGLFEGLGKTLVSAAAAKNIVRRCANGIRKERDVKIPVADGGYVLADVYRPLKDGKYPVVMCMGVFGKEFINGFVENEAEEVYRQEVEDRFYDDYANVETKHMLQEVFFGRMGPCFGSAMPVPNTDPEEKADAPAGPPPCLVPVSEAFEQPCAMDWVPYGYVVINIEERGTGKNTNVDLFRQFGASNAKDYCDAIEWAANQPWSTGKIGLFGASYYAMTQYLAAQRKPEGLTAMIPIMGDYDSYRDYIYSGGGLFNRADNMDPCREPQPYNFMKKAMDEPFWNEETYGPEGEYMSSCDISAIDLPIFPCVEPDASLHAKGSSEAYINSPSKNKKLMILNGCGIHFWMYQPQYLNKFRAFFDYWLKGTDNGIMDEPAVDLQMRTGEGSYYWRHESDWPVPGTKYVRFYLNAAGNAAGLSQTTPENESSVTYNGDVYHKVSGRVPGATFISAPLEEDMELAGYIKAGLFVASTTTDMEIHMKIRVLDENDREVIYPARTSMERGLPLGFGALKVSHRQQDEKRTRYELPVYKHTKEAWAPLTPGEVVYCEIGSFPTTGVIRKGWKIRLDIDPAGSRWVDYNEAGYRRGALNTIYTGGERASFVQLPVLPSEK</sequence>
<dbReference type="SUPFAM" id="SSF53474">
    <property type="entry name" value="alpha/beta-Hydrolases"/>
    <property type="match status" value="1"/>
</dbReference>
<dbReference type="Proteomes" id="UP000543642">
    <property type="component" value="Unassembled WGS sequence"/>
</dbReference>
<feature type="domain" description="Xaa-Pro dipeptidyl-peptidase C-terminal" evidence="2">
    <location>
        <begin position="477"/>
        <end position="722"/>
    </location>
</feature>
<dbReference type="InterPro" id="IPR000383">
    <property type="entry name" value="Xaa-Pro-like_dom"/>
</dbReference>
<dbReference type="PANTHER" id="PTHR43056">
    <property type="entry name" value="PEPTIDASE S9 PROLYL OLIGOPEPTIDASE"/>
    <property type="match status" value="1"/>
</dbReference>
<reference evidence="3 4" key="1">
    <citation type="submission" date="2020-08" db="EMBL/GenBank/DDBJ databases">
        <title>Genomic Encyclopedia of Type Strains, Phase IV (KMG-IV): sequencing the most valuable type-strain genomes for metagenomic binning, comparative biology and taxonomic classification.</title>
        <authorList>
            <person name="Goeker M."/>
        </authorList>
    </citation>
    <scope>NUCLEOTIDE SEQUENCE [LARGE SCALE GENOMIC DNA]</scope>
    <source>
        <strain evidence="3 4">DSM 106146</strain>
    </source>
</reference>
<dbReference type="EMBL" id="JACHFW010000007">
    <property type="protein sequence ID" value="MBB5264845.1"/>
    <property type="molecule type" value="Genomic_DNA"/>
</dbReference>
<dbReference type="InterPro" id="IPR029058">
    <property type="entry name" value="AB_hydrolase_fold"/>
</dbReference>
<evidence type="ECO:0000259" key="2">
    <source>
        <dbReference type="SMART" id="SM00939"/>
    </source>
</evidence>
<name>A0A7W8HBT4_9FIRM</name>
<dbReference type="InterPro" id="IPR013736">
    <property type="entry name" value="Xaa-Pro_dipept_C"/>
</dbReference>
<dbReference type="NCBIfam" id="TIGR00976">
    <property type="entry name" value="CocE_NonD"/>
    <property type="match status" value="1"/>
</dbReference>
<dbReference type="InterPro" id="IPR008979">
    <property type="entry name" value="Galactose-bd-like_sf"/>
</dbReference>
<keyword evidence="1" id="KW-0378">Hydrolase</keyword>
<organism evidence="3 4">
    <name type="scientific">Catenibacillus scindens</name>
    <dbReference type="NCBI Taxonomy" id="673271"/>
    <lineage>
        <taxon>Bacteria</taxon>
        <taxon>Bacillati</taxon>
        <taxon>Bacillota</taxon>
        <taxon>Clostridia</taxon>
        <taxon>Lachnospirales</taxon>
        <taxon>Lachnospiraceae</taxon>
        <taxon>Catenibacillus</taxon>
    </lineage>
</organism>
<dbReference type="Gene3D" id="3.40.50.1820">
    <property type="entry name" value="alpha/beta hydrolase"/>
    <property type="match status" value="1"/>
</dbReference>